<evidence type="ECO:0000259" key="1">
    <source>
        <dbReference type="PROSITE" id="PS50879"/>
    </source>
</evidence>
<sequence length="87" mass="9560">YLGLSTTSTVYAAELYGISLALQIAQAYANGDGSRRNVAIYTDNQAAIWSITKAEGRTGAYILEEIARQIQDLQDRGRPVQVRWVPA</sequence>
<dbReference type="InterPro" id="IPR002156">
    <property type="entry name" value="RNaseH_domain"/>
</dbReference>
<feature type="domain" description="RNase H type-1" evidence="1">
    <location>
        <begin position="1"/>
        <end position="87"/>
    </location>
</feature>
<feature type="non-terminal residue" evidence="2">
    <location>
        <position position="87"/>
    </location>
</feature>
<dbReference type="InterPro" id="IPR036397">
    <property type="entry name" value="RNaseH_sf"/>
</dbReference>
<gene>
    <name evidence="2" type="ORF">BU26DRAFT_409944</name>
</gene>
<dbReference type="CDD" id="cd09276">
    <property type="entry name" value="Rnase_HI_RT_non_LTR"/>
    <property type="match status" value="1"/>
</dbReference>
<reference evidence="2" key="1">
    <citation type="journal article" date="2020" name="Stud. Mycol.">
        <title>101 Dothideomycetes genomes: a test case for predicting lifestyles and emergence of pathogens.</title>
        <authorList>
            <person name="Haridas S."/>
            <person name="Albert R."/>
            <person name="Binder M."/>
            <person name="Bloem J."/>
            <person name="Labutti K."/>
            <person name="Salamov A."/>
            <person name="Andreopoulos B."/>
            <person name="Baker S."/>
            <person name="Barry K."/>
            <person name="Bills G."/>
            <person name="Bluhm B."/>
            <person name="Cannon C."/>
            <person name="Castanera R."/>
            <person name="Culley D."/>
            <person name="Daum C."/>
            <person name="Ezra D."/>
            <person name="Gonzalez J."/>
            <person name="Henrissat B."/>
            <person name="Kuo A."/>
            <person name="Liang C."/>
            <person name="Lipzen A."/>
            <person name="Lutzoni F."/>
            <person name="Magnuson J."/>
            <person name="Mondo S."/>
            <person name="Nolan M."/>
            <person name="Ohm R."/>
            <person name="Pangilinan J."/>
            <person name="Park H.-J."/>
            <person name="Ramirez L."/>
            <person name="Alfaro M."/>
            <person name="Sun H."/>
            <person name="Tritt A."/>
            <person name="Yoshinaga Y."/>
            <person name="Zwiers L.-H."/>
            <person name="Turgeon B."/>
            <person name="Goodwin S."/>
            <person name="Spatafora J."/>
            <person name="Crous P."/>
            <person name="Grigoriev I."/>
        </authorList>
    </citation>
    <scope>NUCLEOTIDE SEQUENCE</scope>
    <source>
        <strain evidence="2">CBS 122368</strain>
    </source>
</reference>
<keyword evidence="3" id="KW-1185">Reference proteome</keyword>
<dbReference type="Gene3D" id="3.30.420.10">
    <property type="entry name" value="Ribonuclease H-like superfamily/Ribonuclease H"/>
    <property type="match status" value="1"/>
</dbReference>
<dbReference type="AlphaFoldDB" id="A0A6A6IY21"/>
<dbReference type="InterPro" id="IPR012337">
    <property type="entry name" value="RNaseH-like_sf"/>
</dbReference>
<dbReference type="OrthoDB" id="3794554at2759"/>
<dbReference type="EMBL" id="ML987190">
    <property type="protein sequence ID" value="KAF2254520.1"/>
    <property type="molecule type" value="Genomic_DNA"/>
</dbReference>
<dbReference type="GO" id="GO:0004523">
    <property type="term" value="F:RNA-DNA hybrid ribonuclease activity"/>
    <property type="evidence" value="ECO:0007669"/>
    <property type="project" value="InterPro"/>
</dbReference>
<evidence type="ECO:0000313" key="3">
    <source>
        <dbReference type="Proteomes" id="UP000800094"/>
    </source>
</evidence>
<accession>A0A6A6IY21</accession>
<protein>
    <recommendedName>
        <fullName evidence="1">RNase H type-1 domain-containing protein</fullName>
    </recommendedName>
</protein>
<dbReference type="Proteomes" id="UP000800094">
    <property type="component" value="Unassembled WGS sequence"/>
</dbReference>
<dbReference type="GO" id="GO:0003676">
    <property type="term" value="F:nucleic acid binding"/>
    <property type="evidence" value="ECO:0007669"/>
    <property type="project" value="InterPro"/>
</dbReference>
<dbReference type="GeneID" id="54576249"/>
<dbReference type="SUPFAM" id="SSF53098">
    <property type="entry name" value="Ribonuclease H-like"/>
    <property type="match status" value="1"/>
</dbReference>
<dbReference type="RefSeq" id="XP_033689524.1">
    <property type="nucleotide sequence ID" value="XM_033822919.1"/>
</dbReference>
<dbReference type="PROSITE" id="PS50879">
    <property type="entry name" value="RNASE_H_1"/>
    <property type="match status" value="1"/>
</dbReference>
<organism evidence="2 3">
    <name type="scientific">Trematosphaeria pertusa</name>
    <dbReference type="NCBI Taxonomy" id="390896"/>
    <lineage>
        <taxon>Eukaryota</taxon>
        <taxon>Fungi</taxon>
        <taxon>Dikarya</taxon>
        <taxon>Ascomycota</taxon>
        <taxon>Pezizomycotina</taxon>
        <taxon>Dothideomycetes</taxon>
        <taxon>Pleosporomycetidae</taxon>
        <taxon>Pleosporales</taxon>
        <taxon>Massarineae</taxon>
        <taxon>Trematosphaeriaceae</taxon>
        <taxon>Trematosphaeria</taxon>
    </lineage>
</organism>
<feature type="non-terminal residue" evidence="2">
    <location>
        <position position="1"/>
    </location>
</feature>
<proteinExistence type="predicted"/>
<evidence type="ECO:0000313" key="2">
    <source>
        <dbReference type="EMBL" id="KAF2254520.1"/>
    </source>
</evidence>
<name>A0A6A6IY21_9PLEO</name>